<protein>
    <submittedName>
        <fullName evidence="2">NAD(P)H-binding protein</fullName>
    </submittedName>
</protein>
<dbReference type="Pfam" id="PF13460">
    <property type="entry name" value="NAD_binding_10"/>
    <property type="match status" value="1"/>
</dbReference>
<evidence type="ECO:0000313" key="3">
    <source>
        <dbReference type="Proteomes" id="UP000653730"/>
    </source>
</evidence>
<keyword evidence="3" id="KW-1185">Reference proteome</keyword>
<evidence type="ECO:0000313" key="2">
    <source>
        <dbReference type="EMBL" id="MBC9795961.1"/>
    </source>
</evidence>
<dbReference type="PANTHER" id="PTHR43355:SF2">
    <property type="entry name" value="FLAVIN REDUCTASE (NADPH)"/>
    <property type="match status" value="1"/>
</dbReference>
<name>A0A926JRC9_9FLAO</name>
<dbReference type="InterPro" id="IPR016040">
    <property type="entry name" value="NAD(P)-bd_dom"/>
</dbReference>
<dbReference type="AlphaFoldDB" id="A0A926JRC9"/>
<dbReference type="Gene3D" id="3.40.50.720">
    <property type="entry name" value="NAD(P)-binding Rossmann-like Domain"/>
    <property type="match status" value="1"/>
</dbReference>
<dbReference type="CDD" id="cd05244">
    <property type="entry name" value="BVR-B_like_SDR_a"/>
    <property type="match status" value="1"/>
</dbReference>
<evidence type="ECO:0000259" key="1">
    <source>
        <dbReference type="Pfam" id="PF13460"/>
    </source>
</evidence>
<dbReference type="EMBL" id="JACVDC010000018">
    <property type="protein sequence ID" value="MBC9795961.1"/>
    <property type="molecule type" value="Genomic_DNA"/>
</dbReference>
<dbReference type="RefSeq" id="WP_187965111.1">
    <property type="nucleotide sequence ID" value="NZ_JACVDC010000018.1"/>
</dbReference>
<dbReference type="InterPro" id="IPR051606">
    <property type="entry name" value="Polyketide_Oxido-like"/>
</dbReference>
<feature type="domain" description="NAD(P)-binding" evidence="1">
    <location>
        <begin position="7"/>
        <end position="206"/>
    </location>
</feature>
<organism evidence="2 3">
    <name type="scientific">Sinomicrobium weinanense</name>
    <dbReference type="NCBI Taxonomy" id="2842200"/>
    <lineage>
        <taxon>Bacteria</taxon>
        <taxon>Pseudomonadati</taxon>
        <taxon>Bacteroidota</taxon>
        <taxon>Flavobacteriia</taxon>
        <taxon>Flavobacteriales</taxon>
        <taxon>Flavobacteriaceae</taxon>
        <taxon>Sinomicrobium</taxon>
    </lineage>
</organism>
<dbReference type="PANTHER" id="PTHR43355">
    <property type="entry name" value="FLAVIN REDUCTASE (NADPH)"/>
    <property type="match status" value="1"/>
</dbReference>
<sequence>MKVALIGATGFVGTNILKELVNRGHEVSAMSRNSEKSEVKSDKVTPVKVDVLDTDTLAKALSGHDAVVSAFNAGWTNPELYDDFLRGARAIQQAAKKSGVQRFVVIGGAGSLYLESGLQVVDTPEFPAEIKPGADAARVYLEEIRKENDLDWAFFSPALEMHRGITMGRTGKYRLGLENPVFDKKGKSVLSGEDVGVVIADELEQPRHHKQRFTAAY</sequence>
<dbReference type="GO" id="GO:0016646">
    <property type="term" value="F:oxidoreductase activity, acting on the CH-NH group of donors, NAD or NADP as acceptor"/>
    <property type="evidence" value="ECO:0007669"/>
    <property type="project" value="TreeGrafter"/>
</dbReference>
<dbReference type="InterPro" id="IPR036291">
    <property type="entry name" value="NAD(P)-bd_dom_sf"/>
</dbReference>
<dbReference type="Proteomes" id="UP000653730">
    <property type="component" value="Unassembled WGS sequence"/>
</dbReference>
<accession>A0A926JRC9</accession>
<proteinExistence type="predicted"/>
<gene>
    <name evidence="2" type="ORF">IBL28_08290</name>
</gene>
<comment type="caution">
    <text evidence="2">The sequence shown here is derived from an EMBL/GenBank/DDBJ whole genome shotgun (WGS) entry which is preliminary data.</text>
</comment>
<reference evidence="2 3" key="1">
    <citation type="submission" date="2020-09" db="EMBL/GenBank/DDBJ databases">
        <title>Sinomicrobium weinanense sp. nov., a halophilic bacteria isolated from saline-alkali soil.</title>
        <authorList>
            <person name="Wu P."/>
            <person name="Ren H."/>
            <person name="Mei Y."/>
            <person name="Liang Y."/>
            <person name="Chen Z."/>
        </authorList>
    </citation>
    <scope>NUCLEOTIDE SEQUENCE [LARGE SCALE GENOMIC DNA]</scope>
    <source>
        <strain evidence="2 3">FJxs</strain>
    </source>
</reference>
<dbReference type="SUPFAM" id="SSF51735">
    <property type="entry name" value="NAD(P)-binding Rossmann-fold domains"/>
    <property type="match status" value="1"/>
</dbReference>